<evidence type="ECO:0000313" key="2">
    <source>
        <dbReference type="Proteomes" id="UP001187192"/>
    </source>
</evidence>
<sequence length="69" mass="7813">MVYGRIKDWIGTRDLNPMLGPTFLQDWIGSFLSGPFLNPLRMGFGYPETKHGIAEDTGWLALVAMDRQL</sequence>
<dbReference type="EMBL" id="BTGU01000015">
    <property type="protein sequence ID" value="GMN42832.1"/>
    <property type="molecule type" value="Genomic_DNA"/>
</dbReference>
<protein>
    <submittedName>
        <fullName evidence="1">Uncharacterized protein</fullName>
    </submittedName>
</protein>
<proteinExistence type="predicted"/>
<comment type="caution">
    <text evidence="1">The sequence shown here is derived from an EMBL/GenBank/DDBJ whole genome shotgun (WGS) entry which is preliminary data.</text>
</comment>
<dbReference type="Proteomes" id="UP001187192">
    <property type="component" value="Unassembled WGS sequence"/>
</dbReference>
<name>A0AA88A1N1_FICCA</name>
<accession>A0AA88A1N1</accession>
<keyword evidence="2" id="KW-1185">Reference proteome</keyword>
<organism evidence="1 2">
    <name type="scientific">Ficus carica</name>
    <name type="common">Common fig</name>
    <dbReference type="NCBI Taxonomy" id="3494"/>
    <lineage>
        <taxon>Eukaryota</taxon>
        <taxon>Viridiplantae</taxon>
        <taxon>Streptophyta</taxon>
        <taxon>Embryophyta</taxon>
        <taxon>Tracheophyta</taxon>
        <taxon>Spermatophyta</taxon>
        <taxon>Magnoliopsida</taxon>
        <taxon>eudicotyledons</taxon>
        <taxon>Gunneridae</taxon>
        <taxon>Pentapetalae</taxon>
        <taxon>rosids</taxon>
        <taxon>fabids</taxon>
        <taxon>Rosales</taxon>
        <taxon>Moraceae</taxon>
        <taxon>Ficeae</taxon>
        <taxon>Ficus</taxon>
    </lineage>
</organism>
<gene>
    <name evidence="1" type="ORF">TIFTF001_012042</name>
</gene>
<evidence type="ECO:0000313" key="1">
    <source>
        <dbReference type="EMBL" id="GMN42832.1"/>
    </source>
</evidence>
<dbReference type="AlphaFoldDB" id="A0AA88A1N1"/>
<reference evidence="1" key="1">
    <citation type="submission" date="2023-07" db="EMBL/GenBank/DDBJ databases">
        <title>draft genome sequence of fig (Ficus carica).</title>
        <authorList>
            <person name="Takahashi T."/>
            <person name="Nishimura K."/>
        </authorList>
    </citation>
    <scope>NUCLEOTIDE SEQUENCE</scope>
</reference>